<sequence length="298" mass="30702">MVLDYNDLDDSFNNKVKDSLNTTNTTNTANLQVGLENVGNTDNSVNDSGNAAVDVSGSGNVDSNDFDLDVDLKVRDSFNDNSDNSTDDHTDNSMNDSGNDSSDNSVNGSYNSWIDGSTDDNSVNAGVRSYNTGFGDFAGAGGGSGTVDIDNRATIVDQSINGNVDGSADIGSYASAVVGSGDGSLAAGGSVSITTSLDESTNISAGGDVNMGNTTTVTSYLGSFNTETDNSQYTDGSVVADISDSFNDNSTDYTADNSFNSELSSISQSDWDVDANVIWGSDVAVIADDDPAADMPDM</sequence>
<feature type="region of interest" description="Disordered" evidence="1">
    <location>
        <begin position="1"/>
        <end position="25"/>
    </location>
</feature>
<keyword evidence="3" id="KW-1185">Reference proteome</keyword>
<gene>
    <name evidence="2" type="ORF">ACFQRL_01315</name>
</gene>
<evidence type="ECO:0000313" key="2">
    <source>
        <dbReference type="EMBL" id="MFC7267591.1"/>
    </source>
</evidence>
<evidence type="ECO:0000256" key="1">
    <source>
        <dbReference type="SAM" id="MobiDB-lite"/>
    </source>
</evidence>
<feature type="compositionally biased region" description="Polar residues" evidence="1">
    <location>
        <begin position="38"/>
        <end position="49"/>
    </location>
</feature>
<dbReference type="EMBL" id="JBHTBE010000001">
    <property type="protein sequence ID" value="MFC7267591.1"/>
    <property type="molecule type" value="Genomic_DNA"/>
</dbReference>
<evidence type="ECO:0008006" key="4">
    <source>
        <dbReference type="Google" id="ProtNLM"/>
    </source>
</evidence>
<dbReference type="RefSeq" id="WP_262872525.1">
    <property type="nucleotide sequence ID" value="NZ_BAABKW010000018.1"/>
</dbReference>
<evidence type="ECO:0000313" key="3">
    <source>
        <dbReference type="Proteomes" id="UP001596507"/>
    </source>
</evidence>
<reference evidence="3" key="1">
    <citation type="journal article" date="2019" name="Int. J. Syst. Evol. Microbiol.">
        <title>The Global Catalogue of Microorganisms (GCM) 10K type strain sequencing project: providing services to taxonomists for standard genome sequencing and annotation.</title>
        <authorList>
            <consortium name="The Broad Institute Genomics Platform"/>
            <consortium name="The Broad Institute Genome Sequencing Center for Infectious Disease"/>
            <person name="Wu L."/>
            <person name="Ma J."/>
        </authorList>
    </citation>
    <scope>NUCLEOTIDE SEQUENCE [LARGE SCALE GENOMIC DNA]</scope>
    <source>
        <strain evidence="3">CGMCC 1.15772</strain>
    </source>
</reference>
<organism evidence="2 3">
    <name type="scientific">Microbacterium fluvii</name>
    <dbReference type="NCBI Taxonomy" id="415215"/>
    <lineage>
        <taxon>Bacteria</taxon>
        <taxon>Bacillati</taxon>
        <taxon>Actinomycetota</taxon>
        <taxon>Actinomycetes</taxon>
        <taxon>Micrococcales</taxon>
        <taxon>Microbacteriaceae</taxon>
        <taxon>Microbacterium</taxon>
    </lineage>
</organism>
<proteinExistence type="predicted"/>
<name>A0ABW2HAW1_9MICO</name>
<accession>A0ABW2HAW1</accession>
<protein>
    <recommendedName>
        <fullName evidence="4">Fibrinogen-binding protein</fullName>
    </recommendedName>
</protein>
<feature type="compositionally biased region" description="Low complexity" evidence="1">
    <location>
        <begin position="92"/>
        <end position="112"/>
    </location>
</feature>
<comment type="caution">
    <text evidence="2">The sequence shown here is derived from an EMBL/GenBank/DDBJ whole genome shotgun (WGS) entry which is preliminary data.</text>
</comment>
<feature type="region of interest" description="Disordered" evidence="1">
    <location>
        <begin position="37"/>
        <end position="121"/>
    </location>
</feature>
<dbReference type="Proteomes" id="UP001596507">
    <property type="component" value="Unassembled WGS sequence"/>
</dbReference>
<feature type="compositionally biased region" description="Acidic residues" evidence="1">
    <location>
        <begin position="1"/>
        <end position="10"/>
    </location>
</feature>